<dbReference type="AlphaFoldDB" id="A0A7W8QKM1"/>
<keyword evidence="3" id="KW-1185">Reference proteome</keyword>
<dbReference type="RefSeq" id="WP_246528190.1">
    <property type="nucleotide sequence ID" value="NZ_BAAAJD010000007.1"/>
</dbReference>
<dbReference type="EMBL" id="JACHDB010000001">
    <property type="protein sequence ID" value="MBB5431226.1"/>
    <property type="molecule type" value="Genomic_DNA"/>
</dbReference>
<feature type="domain" description="HTH cro/C1-type" evidence="1">
    <location>
        <begin position="15"/>
        <end position="71"/>
    </location>
</feature>
<dbReference type="Proteomes" id="UP000572635">
    <property type="component" value="Unassembled WGS sequence"/>
</dbReference>
<dbReference type="SMART" id="SM00530">
    <property type="entry name" value="HTH_XRE"/>
    <property type="match status" value="1"/>
</dbReference>
<dbReference type="SUPFAM" id="SSF47413">
    <property type="entry name" value="lambda repressor-like DNA-binding domains"/>
    <property type="match status" value="1"/>
</dbReference>
<comment type="caution">
    <text evidence="2">The sequence shown here is derived from an EMBL/GenBank/DDBJ whole genome shotgun (WGS) entry which is preliminary data.</text>
</comment>
<dbReference type="GO" id="GO:0003677">
    <property type="term" value="F:DNA binding"/>
    <property type="evidence" value="ECO:0007669"/>
    <property type="project" value="InterPro"/>
</dbReference>
<organism evidence="2 3">
    <name type="scientific">Nocardiopsis composta</name>
    <dbReference type="NCBI Taxonomy" id="157465"/>
    <lineage>
        <taxon>Bacteria</taxon>
        <taxon>Bacillati</taxon>
        <taxon>Actinomycetota</taxon>
        <taxon>Actinomycetes</taxon>
        <taxon>Streptosporangiales</taxon>
        <taxon>Nocardiopsidaceae</taxon>
        <taxon>Nocardiopsis</taxon>
    </lineage>
</organism>
<gene>
    <name evidence="2" type="ORF">HDA36_001310</name>
</gene>
<dbReference type="Pfam" id="PF13560">
    <property type="entry name" value="HTH_31"/>
    <property type="match status" value="1"/>
</dbReference>
<dbReference type="PROSITE" id="PS50943">
    <property type="entry name" value="HTH_CROC1"/>
    <property type="match status" value="1"/>
</dbReference>
<accession>A0A7W8QKM1</accession>
<name>A0A7W8QKM1_9ACTN</name>
<proteinExistence type="predicted"/>
<evidence type="ECO:0000259" key="1">
    <source>
        <dbReference type="PROSITE" id="PS50943"/>
    </source>
</evidence>
<sequence length="424" mass="44532">MAMTTGPMTPFGTELRRLRLEKGWTLNDLSKEVHFSKGYLSKVENGHKAASSAFARTCDNALGAGGRLASLVQGGRACRPVGGAAPGDGLPAPSGAGHDFGREALGIGAASILGLRSDGGRQRHALRSPDVLSPFRLLFDQLRAVGRCTGPSSVLPTVVAQTQALTGLAERSAAKPRRAALLLASRNAEYGGWMAQENGDDRAALWWTGQAVRLAEAAGDPELRGYALVRRACVAMYAHDGVGTVALARQARADRSLSPRVRAIAAEREAQGHALLGDEVGCFRALERAAAEAERADGEGDGRPRLGSGIPDRLGAATGWCLYDLGRPAEAADRLDAVLAGLPGDAARARARFGIRAALARAASGDTDRACALADELIEDVEAVDSATVAQDVRLLMRTLKRHPGDPSVRELTPRLAQVLHRSA</sequence>
<evidence type="ECO:0000313" key="2">
    <source>
        <dbReference type="EMBL" id="MBB5431226.1"/>
    </source>
</evidence>
<reference evidence="2 3" key="1">
    <citation type="submission" date="2020-08" db="EMBL/GenBank/DDBJ databases">
        <title>Sequencing the genomes of 1000 actinobacteria strains.</title>
        <authorList>
            <person name="Klenk H.-P."/>
        </authorList>
    </citation>
    <scope>NUCLEOTIDE SEQUENCE [LARGE SCALE GENOMIC DNA]</scope>
    <source>
        <strain evidence="2 3">DSM 44551</strain>
    </source>
</reference>
<dbReference type="InterPro" id="IPR001387">
    <property type="entry name" value="Cro/C1-type_HTH"/>
</dbReference>
<dbReference type="InterPro" id="IPR010982">
    <property type="entry name" value="Lambda_DNA-bd_dom_sf"/>
</dbReference>
<dbReference type="Gene3D" id="1.10.260.40">
    <property type="entry name" value="lambda repressor-like DNA-binding domains"/>
    <property type="match status" value="1"/>
</dbReference>
<protein>
    <submittedName>
        <fullName evidence="2">Transcriptional regulator with XRE-family HTH domain/tetratricopeptide (TPR) repeat protein</fullName>
    </submittedName>
</protein>
<dbReference type="CDD" id="cd00093">
    <property type="entry name" value="HTH_XRE"/>
    <property type="match status" value="1"/>
</dbReference>
<evidence type="ECO:0000313" key="3">
    <source>
        <dbReference type="Proteomes" id="UP000572635"/>
    </source>
</evidence>